<evidence type="ECO:0000313" key="1">
    <source>
        <dbReference type="EMBL" id="SCC20146.1"/>
    </source>
</evidence>
<name>A0A1C4CM17_9ENTR</name>
<dbReference type="EMBL" id="FMAY01000008">
    <property type="protein sequence ID" value="SCC20146.1"/>
    <property type="molecule type" value="Genomic_DNA"/>
</dbReference>
<dbReference type="SUPFAM" id="SSF52266">
    <property type="entry name" value="SGNH hydrolase"/>
    <property type="match status" value="1"/>
</dbReference>
<protein>
    <recommendedName>
        <fullName evidence="3">DUF1574 domain-containing protein</fullName>
    </recommendedName>
</protein>
<dbReference type="RefSeq" id="WP_088237810.1">
    <property type="nucleotide sequence ID" value="NZ_FMAY01000008.1"/>
</dbReference>
<keyword evidence="2" id="KW-1185">Reference proteome</keyword>
<organism evidence="1 2">
    <name type="scientific">Kosakonia oryzendophytica</name>
    <dbReference type="NCBI Taxonomy" id="1005665"/>
    <lineage>
        <taxon>Bacteria</taxon>
        <taxon>Pseudomonadati</taxon>
        <taxon>Pseudomonadota</taxon>
        <taxon>Gammaproteobacteria</taxon>
        <taxon>Enterobacterales</taxon>
        <taxon>Enterobacteriaceae</taxon>
        <taxon>Kosakonia</taxon>
    </lineage>
</organism>
<gene>
    <name evidence="1" type="ORF">GA0061071_10863</name>
</gene>
<accession>A0A1C4CM17</accession>
<dbReference type="Proteomes" id="UP000198975">
    <property type="component" value="Unassembled WGS sequence"/>
</dbReference>
<reference evidence="2" key="1">
    <citation type="submission" date="2016-08" db="EMBL/GenBank/DDBJ databases">
        <authorList>
            <person name="Varghese N."/>
            <person name="Submissions Spin"/>
        </authorList>
    </citation>
    <scope>NUCLEOTIDE SEQUENCE [LARGE SCALE GENOMIC DNA]</scope>
    <source>
        <strain evidence="2">REICA_082</strain>
    </source>
</reference>
<dbReference type="AlphaFoldDB" id="A0A1C4CM17"/>
<proteinExistence type="predicted"/>
<evidence type="ECO:0008006" key="3">
    <source>
        <dbReference type="Google" id="ProtNLM"/>
    </source>
</evidence>
<sequence length="478" mass="55218">MNNRVLFLKNMHVLAQKLSWIENDSVVDELKDLFIANSHLLNDDENTTTFINQLIYCAGKNVTPDDVENLLSHLTDFFIYYFSIQPCHVFFVGRDWDSYQQNALFLPSNMEKVTAFEINLDTAPESIQLNQSDDTFIPLIVTDSTGFNFIKKNNIEFPDALTILQFPEKNTSLYSMDIGFIPLLNARYKKIISDPNVQSVILGSSYAYQGFPDELLDKSVNLSIFSGDFTLSYSLIKKITETTHIRNFILCIGLYDAFYELSMGAAPTFPIARYFCKSQDIEYNFRNKVDNSNSSSTSQHILSPLDLLIRHIYERKTHLKFYNDEELSRLSSLLLDEPIVKKSVDFINERNYRTDFSYSSADILTRTSELSKAYTRKHSFENNKEVISSMIELIKETNSTINFIVMPFTDFYVENFDKNLKNETLEYIESITDGQNVFMTDLSTHEAFTPEDYYDSDHLNFNGARKLCHVVKQLGCEI</sequence>
<dbReference type="OrthoDB" id="6624581at2"/>
<evidence type="ECO:0000313" key="2">
    <source>
        <dbReference type="Proteomes" id="UP000198975"/>
    </source>
</evidence>